<dbReference type="RefSeq" id="WP_307472248.1">
    <property type="nucleotide sequence ID" value="NZ_JAUSUB010000003.1"/>
</dbReference>
<gene>
    <name evidence="1" type="ORF">J2S17_000886</name>
</gene>
<evidence type="ECO:0000313" key="1">
    <source>
        <dbReference type="EMBL" id="MDQ0269016.1"/>
    </source>
</evidence>
<dbReference type="EMBL" id="JAUSUB010000003">
    <property type="protein sequence ID" value="MDQ0269016.1"/>
    <property type="molecule type" value="Genomic_DNA"/>
</dbReference>
<evidence type="ECO:0000313" key="2">
    <source>
        <dbReference type="Proteomes" id="UP001238088"/>
    </source>
</evidence>
<dbReference type="Proteomes" id="UP001238088">
    <property type="component" value="Unassembled WGS sequence"/>
</dbReference>
<sequence>MTVMNNKDKVSRLIEYLTILERLYNRDKRPLITLHSDFSIRIAKSISLTMQEIELLLFEQEKGEEFKKILKVDPNILSEEVLKELLKIIIKLIEVKDDFE</sequence>
<organism evidence="1 2">
    <name type="scientific">Cytobacillus purgationiresistens</name>
    <dbReference type="NCBI Taxonomy" id="863449"/>
    <lineage>
        <taxon>Bacteria</taxon>
        <taxon>Bacillati</taxon>
        <taxon>Bacillota</taxon>
        <taxon>Bacilli</taxon>
        <taxon>Bacillales</taxon>
        <taxon>Bacillaceae</taxon>
        <taxon>Cytobacillus</taxon>
    </lineage>
</organism>
<name>A0ABU0AE48_9BACI</name>
<proteinExistence type="predicted"/>
<accession>A0ABU0AE48</accession>
<protein>
    <submittedName>
        <fullName evidence="1">Uncharacterized protein</fullName>
    </submittedName>
</protein>
<keyword evidence="2" id="KW-1185">Reference proteome</keyword>
<comment type="caution">
    <text evidence="1">The sequence shown here is derived from an EMBL/GenBank/DDBJ whole genome shotgun (WGS) entry which is preliminary data.</text>
</comment>
<reference evidence="1 2" key="1">
    <citation type="submission" date="2023-07" db="EMBL/GenBank/DDBJ databases">
        <title>Genomic Encyclopedia of Type Strains, Phase IV (KMG-IV): sequencing the most valuable type-strain genomes for metagenomic binning, comparative biology and taxonomic classification.</title>
        <authorList>
            <person name="Goeker M."/>
        </authorList>
    </citation>
    <scope>NUCLEOTIDE SEQUENCE [LARGE SCALE GENOMIC DNA]</scope>
    <source>
        <strain evidence="1 2">DSM 23494</strain>
    </source>
</reference>